<feature type="region of interest" description="Disordered" evidence="1">
    <location>
        <begin position="1"/>
        <end position="22"/>
    </location>
</feature>
<evidence type="ECO:0000256" key="1">
    <source>
        <dbReference type="SAM" id="MobiDB-lite"/>
    </source>
</evidence>
<keyword evidence="3" id="KW-1185">Reference proteome</keyword>
<protein>
    <submittedName>
        <fullName evidence="2">Uncharacterized protein</fullName>
    </submittedName>
</protein>
<sequence>MYQKHPERFVAGPPRTSMPPSVVAINPVTQGDIERGISTTVNFPTLLAARQTARESTLILK</sequence>
<dbReference type="Proteomes" id="UP000484885">
    <property type="component" value="Unassembled WGS sequence"/>
</dbReference>
<proteinExistence type="predicted"/>
<name>A0A845V7X3_9GAMM</name>
<dbReference type="AlphaFoldDB" id="A0A845V7X3"/>
<evidence type="ECO:0000313" key="3">
    <source>
        <dbReference type="Proteomes" id="UP000484885"/>
    </source>
</evidence>
<evidence type="ECO:0000313" key="2">
    <source>
        <dbReference type="EMBL" id="NDY96281.1"/>
    </source>
</evidence>
<gene>
    <name evidence="2" type="ORF">G3I74_11125</name>
</gene>
<comment type="caution">
    <text evidence="2">The sequence shown here is derived from an EMBL/GenBank/DDBJ whole genome shotgun (WGS) entry which is preliminary data.</text>
</comment>
<reference evidence="2 3" key="1">
    <citation type="submission" date="2020-02" db="EMBL/GenBank/DDBJ databases">
        <authorList>
            <person name="Zhang X.-Y."/>
        </authorList>
    </citation>
    <scope>NUCLEOTIDE SEQUENCE [LARGE SCALE GENOMIC DNA]</scope>
    <source>
        <strain evidence="2 3">C33</strain>
    </source>
</reference>
<organism evidence="2 3">
    <name type="scientific">Wenzhouxiangella limi</name>
    <dbReference type="NCBI Taxonomy" id="2707351"/>
    <lineage>
        <taxon>Bacteria</taxon>
        <taxon>Pseudomonadati</taxon>
        <taxon>Pseudomonadota</taxon>
        <taxon>Gammaproteobacteria</taxon>
        <taxon>Chromatiales</taxon>
        <taxon>Wenzhouxiangellaceae</taxon>
        <taxon>Wenzhouxiangella</taxon>
    </lineage>
</organism>
<dbReference type="EMBL" id="JAAGSC010000042">
    <property type="protein sequence ID" value="NDY96281.1"/>
    <property type="molecule type" value="Genomic_DNA"/>
</dbReference>
<accession>A0A845V7X3</accession>